<reference evidence="8" key="1">
    <citation type="submission" date="2017-06" db="EMBL/GenBank/DDBJ databases">
        <authorList>
            <person name="Cremers G."/>
        </authorList>
    </citation>
    <scope>NUCLEOTIDE SEQUENCE [LARGE SCALE GENOMIC DNA]</scope>
</reference>
<dbReference type="AlphaFoldDB" id="A0A284VSZ8"/>
<accession>A0A284VSZ8</accession>
<evidence type="ECO:0000313" key="7">
    <source>
        <dbReference type="EMBL" id="SNQ62415.1"/>
    </source>
</evidence>
<feature type="transmembrane region" description="Helical" evidence="6">
    <location>
        <begin position="61"/>
        <end position="83"/>
    </location>
</feature>
<feature type="transmembrane region" description="Helical" evidence="6">
    <location>
        <begin position="182"/>
        <end position="200"/>
    </location>
</feature>
<proteinExistence type="predicted"/>
<feature type="transmembrane region" description="Helical" evidence="6">
    <location>
        <begin position="129"/>
        <end position="146"/>
    </location>
</feature>
<dbReference type="Proteomes" id="UP000218615">
    <property type="component" value="Unassembled WGS sequence"/>
</dbReference>
<dbReference type="OrthoDB" id="147319at2157"/>
<dbReference type="PANTHER" id="PTHR38601">
    <property type="entry name" value="HYDROGENASE-4 COMPONENT E"/>
    <property type="match status" value="1"/>
</dbReference>
<keyword evidence="2" id="KW-1003">Cell membrane</keyword>
<keyword evidence="4 6" id="KW-1133">Transmembrane helix</keyword>
<feature type="transmembrane region" description="Helical" evidence="6">
    <location>
        <begin position="6"/>
        <end position="26"/>
    </location>
</feature>
<feature type="transmembrane region" description="Helical" evidence="6">
    <location>
        <begin position="158"/>
        <end position="176"/>
    </location>
</feature>
<evidence type="ECO:0000256" key="1">
    <source>
        <dbReference type="ARBA" id="ARBA00004651"/>
    </source>
</evidence>
<dbReference type="PANTHER" id="PTHR38601:SF1">
    <property type="entry name" value="HYDROGENASE-4 COMPONENT E"/>
    <property type="match status" value="1"/>
</dbReference>
<keyword evidence="3 6" id="KW-0812">Transmembrane</keyword>
<dbReference type="STRING" id="1392998.ANME2D_02722"/>
<dbReference type="Gene3D" id="1.10.287.3510">
    <property type="match status" value="1"/>
</dbReference>
<evidence type="ECO:0000256" key="3">
    <source>
        <dbReference type="ARBA" id="ARBA00022692"/>
    </source>
</evidence>
<evidence type="ECO:0000313" key="8">
    <source>
        <dbReference type="Proteomes" id="UP000218615"/>
    </source>
</evidence>
<evidence type="ECO:0000256" key="2">
    <source>
        <dbReference type="ARBA" id="ARBA00022475"/>
    </source>
</evidence>
<dbReference type="RefSeq" id="WP_096206982.1">
    <property type="nucleotide sequence ID" value="NZ_FZMP01000219.1"/>
</dbReference>
<evidence type="ECO:0000256" key="5">
    <source>
        <dbReference type="ARBA" id="ARBA00023136"/>
    </source>
</evidence>
<gene>
    <name evidence="7" type="ORF">MNV_700069</name>
</gene>
<feature type="transmembrane region" description="Helical" evidence="6">
    <location>
        <begin position="95"/>
        <end position="117"/>
    </location>
</feature>
<dbReference type="GO" id="GO:0005886">
    <property type="term" value="C:plasma membrane"/>
    <property type="evidence" value="ECO:0007669"/>
    <property type="project" value="UniProtKB-SubCell"/>
</dbReference>
<evidence type="ECO:0000256" key="6">
    <source>
        <dbReference type="SAM" id="Phobius"/>
    </source>
</evidence>
<name>A0A284VSZ8_9EURY</name>
<dbReference type="InterPro" id="IPR038730">
    <property type="entry name" value="HyfE-like"/>
</dbReference>
<keyword evidence="8" id="KW-1185">Reference proteome</keyword>
<keyword evidence="5 6" id="KW-0472">Membrane</keyword>
<protein>
    <submittedName>
        <fullName evidence="7">Hydrogenase, membrane subunit 2-like protein</fullName>
    </submittedName>
</protein>
<dbReference type="EMBL" id="FZMP01000219">
    <property type="protein sequence ID" value="SNQ62415.1"/>
    <property type="molecule type" value="Genomic_DNA"/>
</dbReference>
<organism evidence="7 8">
    <name type="scientific">Candidatus Methanoperedens nitratireducens</name>
    <dbReference type="NCBI Taxonomy" id="1392998"/>
    <lineage>
        <taxon>Archaea</taxon>
        <taxon>Methanobacteriati</taxon>
        <taxon>Methanobacteriota</taxon>
        <taxon>Stenosarchaea group</taxon>
        <taxon>Methanomicrobia</taxon>
        <taxon>Methanosarcinales</taxon>
        <taxon>ANME-2 cluster</taxon>
        <taxon>Candidatus Methanoperedentaceae</taxon>
        <taxon>Candidatus Methanoperedens</taxon>
    </lineage>
</organism>
<evidence type="ECO:0000256" key="4">
    <source>
        <dbReference type="ARBA" id="ARBA00022989"/>
    </source>
</evidence>
<comment type="subcellular location">
    <subcellularLocation>
        <location evidence="1">Cell membrane</location>
        <topology evidence="1">Multi-pass membrane protein</topology>
    </subcellularLocation>
</comment>
<sequence>MSELVFGSKMMQLLIALILVSTFMILGSTRLYSCVRAFAIQSFLLAGVAGIVAYSTGKSDIYIVAILTLVLKAAVIPYIFIYIIREIKVKREIALYVNISPSLIIGGVLVVISYYLVRSINIRTELSSFALSASISLVSIGLFIMISRKKAIMQMLGILLMENGLFLGAISLTYGMPLLVELGIFFDVLIGVLIMGILIFRINKTFESIDTDMLKTLIG</sequence>
<feature type="transmembrane region" description="Helical" evidence="6">
    <location>
        <begin position="38"/>
        <end position="55"/>
    </location>
</feature>